<dbReference type="EMBL" id="NKFA01000008">
    <property type="protein sequence ID" value="OXI42023.1"/>
    <property type="molecule type" value="Genomic_DNA"/>
</dbReference>
<organism evidence="1 2">
    <name type="scientific">Burkholderia aenigmatica</name>
    <dbReference type="NCBI Taxonomy" id="2015348"/>
    <lineage>
        <taxon>Bacteria</taxon>
        <taxon>Pseudomonadati</taxon>
        <taxon>Pseudomonadota</taxon>
        <taxon>Betaproteobacteria</taxon>
        <taxon>Burkholderiales</taxon>
        <taxon>Burkholderiaceae</taxon>
        <taxon>Burkholderia</taxon>
        <taxon>Burkholderia cepacia complex</taxon>
    </lineage>
</organism>
<reference evidence="2" key="1">
    <citation type="submission" date="2017-06" db="EMBL/GenBank/DDBJ databases">
        <authorList>
            <person name="LiPuma J."/>
            <person name="Spilker T."/>
        </authorList>
    </citation>
    <scope>NUCLEOTIDE SEQUENCE [LARGE SCALE GENOMIC DNA]</scope>
    <source>
        <strain evidence="2">AU17325</strain>
    </source>
</reference>
<comment type="caution">
    <text evidence="1">The sequence shown here is derived from an EMBL/GenBank/DDBJ whole genome shotgun (WGS) entry which is preliminary data.</text>
</comment>
<name>A0A228IHX7_9BURK</name>
<proteinExistence type="predicted"/>
<reference evidence="1 2" key="2">
    <citation type="submission" date="2017-08" db="EMBL/GenBank/DDBJ databases">
        <title>WGS of novel Burkholderia cepaca complex species.</title>
        <authorList>
            <person name="Lipuma J."/>
            <person name="Spilker T."/>
        </authorList>
    </citation>
    <scope>NUCLEOTIDE SEQUENCE [LARGE SCALE GENOMIC DNA]</scope>
    <source>
        <strain evidence="1 2">AU17325</strain>
    </source>
</reference>
<dbReference type="OrthoDB" id="2596110at2"/>
<gene>
    <name evidence="1" type="ORF">CFB84_22480</name>
</gene>
<evidence type="ECO:0008006" key="3">
    <source>
        <dbReference type="Google" id="ProtNLM"/>
    </source>
</evidence>
<evidence type="ECO:0000313" key="2">
    <source>
        <dbReference type="Proteomes" id="UP000214600"/>
    </source>
</evidence>
<dbReference type="AlphaFoldDB" id="A0A228IHX7"/>
<dbReference type="Proteomes" id="UP000214600">
    <property type="component" value="Unassembled WGS sequence"/>
</dbReference>
<sequence>MLSNAIIKFCKDRKWWFDDVDPACRSSLLKMGLDISSDFAQFYLHVEDGPTFTSRNGEIYQICWFLNNSDYDGRLRVAREVLEIPMQYIPMDAFPGGRGYFYDTKTGGVFDVGLGNSLEEFVSGGMVARWRDFNEFIEWYFDI</sequence>
<evidence type="ECO:0000313" key="1">
    <source>
        <dbReference type="EMBL" id="OXI42023.1"/>
    </source>
</evidence>
<protein>
    <recommendedName>
        <fullName evidence="3">SMI1/KNR4 family protein</fullName>
    </recommendedName>
</protein>
<accession>A0A228IHX7</accession>